<evidence type="ECO:0000313" key="3">
    <source>
        <dbReference type="Proteomes" id="UP001484239"/>
    </source>
</evidence>
<dbReference type="Proteomes" id="UP001484239">
    <property type="component" value="Unassembled WGS sequence"/>
</dbReference>
<dbReference type="RefSeq" id="WP_405277733.1">
    <property type="nucleotide sequence ID" value="NZ_CP144380.1"/>
</dbReference>
<evidence type="ECO:0008006" key="4">
    <source>
        <dbReference type="Google" id="ProtNLM"/>
    </source>
</evidence>
<dbReference type="EMBL" id="JBBHLI010000001">
    <property type="protein sequence ID" value="MEK9500043.1"/>
    <property type="molecule type" value="Genomic_DNA"/>
</dbReference>
<evidence type="ECO:0000313" key="2">
    <source>
        <dbReference type="EMBL" id="MEK9500043.1"/>
    </source>
</evidence>
<feature type="chain" id="PRO_5045531131" description="MBL fold metallo-hydrolase" evidence="1">
    <location>
        <begin position="24"/>
        <end position="416"/>
    </location>
</feature>
<name>A0ABU9E5P1_9BACT</name>
<keyword evidence="3" id="KW-1185">Reference proteome</keyword>
<dbReference type="Gene3D" id="3.60.15.10">
    <property type="entry name" value="Ribonuclease Z/Hydroxyacylglutathione hydrolase-like"/>
    <property type="match status" value="1"/>
</dbReference>
<dbReference type="InterPro" id="IPR036866">
    <property type="entry name" value="RibonucZ/Hydroxyglut_hydro"/>
</dbReference>
<keyword evidence="1" id="KW-0732">Signal</keyword>
<accession>A0ABU9E5P1</accession>
<proteinExistence type="predicted"/>
<feature type="signal peptide" evidence="1">
    <location>
        <begin position="1"/>
        <end position="23"/>
    </location>
</feature>
<dbReference type="InterPro" id="IPR052159">
    <property type="entry name" value="Competence_DNA_uptake"/>
</dbReference>
<evidence type="ECO:0000256" key="1">
    <source>
        <dbReference type="SAM" id="SignalP"/>
    </source>
</evidence>
<comment type="caution">
    <text evidence="2">The sequence shown here is derived from an EMBL/GenBank/DDBJ whole genome shotgun (WGS) entry which is preliminary data.</text>
</comment>
<sequence length="416" mass="45627">MTGAGCPLRFAAALLLVPLAVEGQGAPTLPEWTPGTLEIHHLASGQGNATFFVLPDGSTMLVDAGAPTPPGQTPIAPPLHDPSLRTGAWIAQYVARHMPPGREPELDYGLITHFHADHMGFISVESPRSVHGDYRLAGITDVAETVPVRRVLDRGWPDYAYPTPVEHPSMANYRAFLEARRSDGALQVERFVAGRADQIRLLRDADAYPSFEVRNLHANGDVWTGRGDAVERIVPPLETVPEEDWPTENHSSLAFLLRYGDFSYYTGGDLQGVPPDGFPEWHDQETPIARAIGEPVDVVVINHHGSIEPANPYFLSTLRPRVHVVPAWSKTHPAPVVLKRLLNRRIYPDDRDIFVLSFRDETRAAIGGRAEQVASGRGHVVVRVAPGGGSYQVYVMDDRTESDTVLARHGPYASGR</sequence>
<dbReference type="SUPFAM" id="SSF56281">
    <property type="entry name" value="Metallo-hydrolase/oxidoreductase"/>
    <property type="match status" value="1"/>
</dbReference>
<gene>
    <name evidence="2" type="ORF">WI372_03465</name>
</gene>
<dbReference type="PANTHER" id="PTHR30619:SF1">
    <property type="entry name" value="RECOMBINATION PROTEIN 2"/>
    <property type="match status" value="1"/>
</dbReference>
<organism evidence="2 3">
    <name type="scientific">Gaopeijia maritima</name>
    <dbReference type="NCBI Taxonomy" id="3119007"/>
    <lineage>
        <taxon>Bacteria</taxon>
        <taxon>Pseudomonadati</taxon>
        <taxon>Gemmatimonadota</taxon>
        <taxon>Longimicrobiia</taxon>
        <taxon>Gaopeijiales</taxon>
        <taxon>Gaopeijiaceae</taxon>
        <taxon>Gaopeijia</taxon>
    </lineage>
</organism>
<dbReference type="PANTHER" id="PTHR30619">
    <property type="entry name" value="DNA INTERNALIZATION/COMPETENCE PROTEIN COMEC/REC2"/>
    <property type="match status" value="1"/>
</dbReference>
<protein>
    <recommendedName>
        <fullName evidence="4">MBL fold metallo-hydrolase</fullName>
    </recommendedName>
</protein>
<reference evidence="2 3" key="1">
    <citation type="submission" date="2024-02" db="EMBL/GenBank/DDBJ databases">
        <title>A novel Gemmatimonadota bacterium.</title>
        <authorList>
            <person name="Du Z.-J."/>
            <person name="Ye Y.-Q."/>
        </authorList>
    </citation>
    <scope>NUCLEOTIDE SEQUENCE [LARGE SCALE GENOMIC DNA]</scope>
    <source>
        <strain evidence="2 3">DH-20</strain>
    </source>
</reference>